<protein>
    <submittedName>
        <fullName evidence="1">Uncharacterized protein</fullName>
    </submittedName>
</protein>
<evidence type="ECO:0000313" key="2">
    <source>
        <dbReference type="Proteomes" id="UP000002881"/>
    </source>
</evidence>
<organism evidence="1 2">
    <name type="scientific">Mesotoga prima MesG1.Ag.4.2</name>
    <dbReference type="NCBI Taxonomy" id="660470"/>
    <lineage>
        <taxon>Bacteria</taxon>
        <taxon>Thermotogati</taxon>
        <taxon>Thermotogota</taxon>
        <taxon>Thermotogae</taxon>
        <taxon>Kosmotogales</taxon>
        <taxon>Kosmotogaceae</taxon>
        <taxon>Mesotoga</taxon>
    </lineage>
</organism>
<dbReference type="HOGENOM" id="CLU_2206907_0_0_0"/>
<sequence length="107" mass="11634">MTESSLFAITVSCHPTEPVLKPCAKMLLFGVSCSGSSRTCFGILVLKGKPWLGVGGRRLERAKDQLQDAVCQEGEEGNFKPCLIEDEGGPLEAAMQVEASNHRKLLW</sequence>
<dbReference type="AlphaFoldDB" id="I2F5Y2"/>
<gene>
    <name evidence="1" type="ORF">Theba_1675</name>
</gene>
<name>I2F5Y2_9BACT</name>
<evidence type="ECO:0000313" key="1">
    <source>
        <dbReference type="EMBL" id="AFK07335.1"/>
    </source>
</evidence>
<accession>I2F5Y2</accession>
<dbReference type="KEGG" id="mpg:Theba_1675"/>
<reference evidence="1 2" key="1">
    <citation type="journal article" date="2012" name="Genome Biol. Evol.">
        <title>Genome Sequence of the Mesophilic Thermotogales Bacterium Mesotoga prima MesG1.Ag.4.2 Reveals the Largest Thermotogales Genome To Date.</title>
        <authorList>
            <person name="Zhaxybayeva O."/>
            <person name="Swithers K.S."/>
            <person name="Foght J."/>
            <person name="Green A.G."/>
            <person name="Bruce D."/>
            <person name="Detter C."/>
            <person name="Han S."/>
            <person name="Teshima H."/>
            <person name="Han J."/>
            <person name="Woyke T."/>
            <person name="Pitluck S."/>
            <person name="Nolan M."/>
            <person name="Ivanova N."/>
            <person name="Pati A."/>
            <person name="Land M.L."/>
            <person name="Dlutek M."/>
            <person name="Doolittle W.F."/>
            <person name="Noll K.M."/>
            <person name="Nesbo C.L."/>
        </authorList>
    </citation>
    <scope>NUCLEOTIDE SEQUENCE [LARGE SCALE GENOMIC DNA]</scope>
    <source>
        <strain evidence="2">mesG1.Ag.4.2</strain>
    </source>
</reference>
<dbReference type="EMBL" id="CP003532">
    <property type="protein sequence ID" value="AFK07335.1"/>
    <property type="molecule type" value="Genomic_DNA"/>
</dbReference>
<proteinExistence type="predicted"/>
<keyword evidence="2" id="KW-1185">Reference proteome</keyword>
<dbReference type="Proteomes" id="UP000002881">
    <property type="component" value="Chromosome"/>
</dbReference>